<evidence type="ECO:0000313" key="2">
    <source>
        <dbReference type="EMBL" id="GFU08271.1"/>
    </source>
</evidence>
<dbReference type="Proteomes" id="UP000887013">
    <property type="component" value="Unassembled WGS sequence"/>
</dbReference>
<proteinExistence type="predicted"/>
<sequence>MAIQSGSDYVMGDTAGQPSVEGRQAAFQRQCVPSLARRHATECYATPGLHYRKLGCASGTKNKGPKKKTSPLRRSWCNSVFATLSLSLSLFETVLDKFRSLDFEPSEIGSSDVKQKPKSSVQLHSPPFPICCQHLFRPERKSCKHGPQSHLFSPAPQRRGDREKDSATCSIPNLPSLSTPDTGHLLFMLISVYSSLWVTYCQQV</sequence>
<dbReference type="AlphaFoldDB" id="A0A8X6UE98"/>
<accession>A0A8X6UE98</accession>
<protein>
    <submittedName>
        <fullName evidence="2">Uncharacterized protein</fullName>
    </submittedName>
</protein>
<keyword evidence="3" id="KW-1185">Reference proteome</keyword>
<dbReference type="EMBL" id="BMAW01077818">
    <property type="protein sequence ID" value="GFU08271.1"/>
    <property type="molecule type" value="Genomic_DNA"/>
</dbReference>
<gene>
    <name evidence="2" type="primary">AVEN_231009_1</name>
    <name evidence="2" type="ORF">NPIL_429281</name>
</gene>
<reference evidence="2" key="1">
    <citation type="submission" date="2020-08" db="EMBL/GenBank/DDBJ databases">
        <title>Multicomponent nature underlies the extraordinary mechanical properties of spider dragline silk.</title>
        <authorList>
            <person name="Kono N."/>
            <person name="Nakamura H."/>
            <person name="Mori M."/>
            <person name="Yoshida Y."/>
            <person name="Ohtoshi R."/>
            <person name="Malay A.D."/>
            <person name="Moran D.A.P."/>
            <person name="Tomita M."/>
            <person name="Numata K."/>
            <person name="Arakawa K."/>
        </authorList>
    </citation>
    <scope>NUCLEOTIDE SEQUENCE</scope>
</reference>
<evidence type="ECO:0000256" key="1">
    <source>
        <dbReference type="SAM" id="MobiDB-lite"/>
    </source>
</evidence>
<organism evidence="2 3">
    <name type="scientific">Nephila pilipes</name>
    <name type="common">Giant wood spider</name>
    <name type="synonym">Nephila maculata</name>
    <dbReference type="NCBI Taxonomy" id="299642"/>
    <lineage>
        <taxon>Eukaryota</taxon>
        <taxon>Metazoa</taxon>
        <taxon>Ecdysozoa</taxon>
        <taxon>Arthropoda</taxon>
        <taxon>Chelicerata</taxon>
        <taxon>Arachnida</taxon>
        <taxon>Araneae</taxon>
        <taxon>Araneomorphae</taxon>
        <taxon>Entelegynae</taxon>
        <taxon>Araneoidea</taxon>
        <taxon>Nephilidae</taxon>
        <taxon>Nephila</taxon>
    </lineage>
</organism>
<dbReference type="OrthoDB" id="10565933at2759"/>
<name>A0A8X6UE98_NEPPI</name>
<evidence type="ECO:0000313" key="3">
    <source>
        <dbReference type="Proteomes" id="UP000887013"/>
    </source>
</evidence>
<feature type="region of interest" description="Disordered" evidence="1">
    <location>
        <begin position="143"/>
        <end position="171"/>
    </location>
</feature>
<comment type="caution">
    <text evidence="2">The sequence shown here is derived from an EMBL/GenBank/DDBJ whole genome shotgun (WGS) entry which is preliminary data.</text>
</comment>